<dbReference type="AlphaFoldDB" id="A0A1G5DTT2"/>
<dbReference type="GO" id="GO:0004519">
    <property type="term" value="F:endonuclease activity"/>
    <property type="evidence" value="ECO:0007669"/>
    <property type="project" value="UniProtKB-KW"/>
</dbReference>
<dbReference type="OrthoDB" id="287318at2"/>
<organism evidence="3 4">
    <name type="scientific">Microvirga guangxiensis</name>
    <dbReference type="NCBI Taxonomy" id="549386"/>
    <lineage>
        <taxon>Bacteria</taxon>
        <taxon>Pseudomonadati</taxon>
        <taxon>Pseudomonadota</taxon>
        <taxon>Alphaproteobacteria</taxon>
        <taxon>Hyphomicrobiales</taxon>
        <taxon>Methylobacteriaceae</taxon>
        <taxon>Microvirga</taxon>
    </lineage>
</organism>
<name>A0A1G5DTT2_9HYPH</name>
<dbReference type="CDD" id="cd10456">
    <property type="entry name" value="GIY-YIG_UPF0213"/>
    <property type="match status" value="1"/>
</dbReference>
<evidence type="ECO:0000313" key="3">
    <source>
        <dbReference type="EMBL" id="SCY18146.1"/>
    </source>
</evidence>
<evidence type="ECO:0000259" key="2">
    <source>
        <dbReference type="PROSITE" id="PS50164"/>
    </source>
</evidence>
<dbReference type="PROSITE" id="PS50164">
    <property type="entry name" value="GIY_YIG"/>
    <property type="match status" value="1"/>
</dbReference>
<keyword evidence="4" id="KW-1185">Reference proteome</keyword>
<gene>
    <name evidence="3" type="ORF">SAMN02927923_00781</name>
</gene>
<protein>
    <submittedName>
        <fullName evidence="3">Putative endonuclease</fullName>
    </submittedName>
</protein>
<feature type="domain" description="GIY-YIG" evidence="2">
    <location>
        <begin position="2"/>
        <end position="79"/>
    </location>
</feature>
<comment type="similarity">
    <text evidence="1">Belongs to the UPF0213 family.</text>
</comment>
<dbReference type="PANTHER" id="PTHR34477:SF1">
    <property type="entry name" value="UPF0213 PROTEIN YHBQ"/>
    <property type="match status" value="1"/>
</dbReference>
<evidence type="ECO:0000256" key="1">
    <source>
        <dbReference type="ARBA" id="ARBA00007435"/>
    </source>
</evidence>
<keyword evidence="3" id="KW-0255">Endonuclease</keyword>
<dbReference type="InterPro" id="IPR035901">
    <property type="entry name" value="GIY-YIG_endonuc_sf"/>
</dbReference>
<dbReference type="Pfam" id="PF01541">
    <property type="entry name" value="GIY-YIG"/>
    <property type="match status" value="1"/>
</dbReference>
<accession>A0A1G5DTT2</accession>
<sequence length="89" mass="10078">MTGCWFYILRCADGSYYTGTSRSGDLETRISQHNQGLFGGYTATRRPVELVYSAHFENITDAIAYERQVKGWSRAKKEALISGDFDTLQ</sequence>
<dbReference type="PANTHER" id="PTHR34477">
    <property type="entry name" value="UPF0213 PROTEIN YHBQ"/>
    <property type="match status" value="1"/>
</dbReference>
<keyword evidence="3" id="KW-0540">Nuclease</keyword>
<dbReference type="EMBL" id="FMVJ01000003">
    <property type="protein sequence ID" value="SCY18146.1"/>
    <property type="molecule type" value="Genomic_DNA"/>
</dbReference>
<dbReference type="InterPro" id="IPR050190">
    <property type="entry name" value="UPF0213_domain"/>
</dbReference>
<keyword evidence="3" id="KW-0378">Hydrolase</keyword>
<dbReference type="InterPro" id="IPR000305">
    <property type="entry name" value="GIY-YIG_endonuc"/>
</dbReference>
<dbReference type="RefSeq" id="WP_091130385.1">
    <property type="nucleotide sequence ID" value="NZ_FMVJ01000003.1"/>
</dbReference>
<dbReference type="SUPFAM" id="SSF82771">
    <property type="entry name" value="GIY-YIG endonuclease"/>
    <property type="match status" value="1"/>
</dbReference>
<dbReference type="Proteomes" id="UP000199569">
    <property type="component" value="Unassembled WGS sequence"/>
</dbReference>
<evidence type="ECO:0000313" key="4">
    <source>
        <dbReference type="Proteomes" id="UP000199569"/>
    </source>
</evidence>
<dbReference type="STRING" id="549386.SAMN02927923_00781"/>
<reference evidence="3 4" key="1">
    <citation type="submission" date="2016-10" db="EMBL/GenBank/DDBJ databases">
        <authorList>
            <person name="de Groot N.N."/>
        </authorList>
    </citation>
    <scope>NUCLEOTIDE SEQUENCE [LARGE SCALE GENOMIC DNA]</scope>
    <source>
        <strain evidence="3 4">CGMCC 1.7666</strain>
    </source>
</reference>
<dbReference type="Gene3D" id="3.40.1440.10">
    <property type="entry name" value="GIY-YIG endonuclease"/>
    <property type="match status" value="1"/>
</dbReference>
<proteinExistence type="inferred from homology"/>